<dbReference type="SUPFAM" id="SSF51695">
    <property type="entry name" value="PLC-like phosphodiesterases"/>
    <property type="match status" value="1"/>
</dbReference>
<protein>
    <recommendedName>
        <fullName evidence="1">GP-PDE domain-containing protein</fullName>
    </recommendedName>
</protein>
<dbReference type="EMBL" id="PXYT01000045">
    <property type="protein sequence ID" value="PSR25994.1"/>
    <property type="molecule type" value="Genomic_DNA"/>
</dbReference>
<dbReference type="AlphaFoldDB" id="A0A2T2WUS8"/>
<name>A0A2T2WUS8_9FIRM</name>
<comment type="caution">
    <text evidence="2">The sequence shown here is derived from an EMBL/GenBank/DDBJ whole genome shotgun (WGS) entry which is preliminary data.</text>
</comment>
<accession>A0A2T2WUS8</accession>
<evidence type="ECO:0000313" key="2">
    <source>
        <dbReference type="EMBL" id="PSR25994.1"/>
    </source>
</evidence>
<reference evidence="2 3" key="1">
    <citation type="journal article" date="2014" name="BMC Genomics">
        <title>Comparison of environmental and isolate Sulfobacillus genomes reveals diverse carbon, sulfur, nitrogen, and hydrogen metabolisms.</title>
        <authorList>
            <person name="Justice N.B."/>
            <person name="Norman A."/>
            <person name="Brown C.T."/>
            <person name="Singh A."/>
            <person name="Thomas B.C."/>
            <person name="Banfield J.F."/>
        </authorList>
    </citation>
    <scope>NUCLEOTIDE SEQUENCE [LARGE SCALE GENOMIC DNA]</scope>
    <source>
        <strain evidence="2">AMDSBA1</strain>
    </source>
</reference>
<dbReference type="PROSITE" id="PS51704">
    <property type="entry name" value="GP_PDE"/>
    <property type="match status" value="1"/>
</dbReference>
<sequence length="245" mass="27730">MSSRSSRFKTFVWGHRGSAQVLPENTIPSLRFAVDHQLDGVEFDVQLTRDQVVVLLHDATLERTTSGSGWVGDYDWSFVRTLLTRGPDGQLSDIPIPRLEEVLEALTHAVLCIEYKNGPRYYPNLVEKTLDIVRHYHAQDRVMVSSFDQFALVDSARLAPDIPRAVAWGMGRMIEPWSVARSARASWVHVHQNTVPDDDLRHIKESGLNVAVWGLESRASAAQLRTEYVDAVFVDDPAWAEVLRR</sequence>
<gene>
    <name evidence="2" type="ORF">C7B43_15390</name>
</gene>
<organism evidence="2 3">
    <name type="scientific">Sulfobacillus benefaciens</name>
    <dbReference type="NCBI Taxonomy" id="453960"/>
    <lineage>
        <taxon>Bacteria</taxon>
        <taxon>Bacillati</taxon>
        <taxon>Bacillota</taxon>
        <taxon>Clostridia</taxon>
        <taxon>Eubacteriales</taxon>
        <taxon>Clostridiales Family XVII. Incertae Sedis</taxon>
        <taxon>Sulfobacillus</taxon>
    </lineage>
</organism>
<dbReference type="InterPro" id="IPR017946">
    <property type="entry name" value="PLC-like_Pdiesterase_TIM-brl"/>
</dbReference>
<evidence type="ECO:0000259" key="1">
    <source>
        <dbReference type="PROSITE" id="PS51704"/>
    </source>
</evidence>
<dbReference type="Proteomes" id="UP000242699">
    <property type="component" value="Unassembled WGS sequence"/>
</dbReference>
<dbReference type="PANTHER" id="PTHR46211:SF14">
    <property type="entry name" value="GLYCEROPHOSPHODIESTER PHOSPHODIESTERASE"/>
    <property type="match status" value="1"/>
</dbReference>
<dbReference type="PANTHER" id="PTHR46211">
    <property type="entry name" value="GLYCEROPHOSPHORYL DIESTER PHOSPHODIESTERASE"/>
    <property type="match status" value="1"/>
</dbReference>
<dbReference type="InterPro" id="IPR030395">
    <property type="entry name" value="GP_PDE_dom"/>
</dbReference>
<dbReference type="Gene3D" id="3.20.20.190">
    <property type="entry name" value="Phosphatidylinositol (PI) phosphodiesterase"/>
    <property type="match status" value="1"/>
</dbReference>
<evidence type="ECO:0000313" key="3">
    <source>
        <dbReference type="Proteomes" id="UP000242699"/>
    </source>
</evidence>
<dbReference type="GO" id="GO:0006629">
    <property type="term" value="P:lipid metabolic process"/>
    <property type="evidence" value="ECO:0007669"/>
    <property type="project" value="InterPro"/>
</dbReference>
<dbReference type="Pfam" id="PF03009">
    <property type="entry name" value="GDPD"/>
    <property type="match status" value="1"/>
</dbReference>
<proteinExistence type="predicted"/>
<dbReference type="GO" id="GO:0008081">
    <property type="term" value="F:phosphoric diester hydrolase activity"/>
    <property type="evidence" value="ECO:0007669"/>
    <property type="project" value="InterPro"/>
</dbReference>
<feature type="domain" description="GP-PDE" evidence="1">
    <location>
        <begin position="10"/>
        <end position="244"/>
    </location>
</feature>